<organism evidence="2">
    <name type="scientific">freshwater metagenome</name>
    <dbReference type="NCBI Taxonomy" id="449393"/>
    <lineage>
        <taxon>unclassified sequences</taxon>
        <taxon>metagenomes</taxon>
        <taxon>ecological metagenomes</taxon>
    </lineage>
</organism>
<name>A0A6J6EUE2_9ZZZZ</name>
<dbReference type="SUPFAM" id="SSF56219">
    <property type="entry name" value="DNase I-like"/>
    <property type="match status" value="1"/>
</dbReference>
<dbReference type="GO" id="GO:0016020">
    <property type="term" value="C:membrane"/>
    <property type="evidence" value="ECO:0007669"/>
    <property type="project" value="GOC"/>
</dbReference>
<protein>
    <submittedName>
        <fullName evidence="2">Unannotated protein</fullName>
    </submittedName>
</protein>
<feature type="domain" description="Endonuclease/exonuclease/phosphatase" evidence="1">
    <location>
        <begin position="27"/>
        <end position="244"/>
    </location>
</feature>
<dbReference type="EMBL" id="CAEZTT010000099">
    <property type="protein sequence ID" value="CAB4580132.1"/>
    <property type="molecule type" value="Genomic_DNA"/>
</dbReference>
<dbReference type="GO" id="GO:0003824">
    <property type="term" value="F:catalytic activity"/>
    <property type="evidence" value="ECO:0007669"/>
    <property type="project" value="InterPro"/>
</dbReference>
<dbReference type="Pfam" id="PF03372">
    <property type="entry name" value="Exo_endo_phos"/>
    <property type="match status" value="1"/>
</dbReference>
<evidence type="ECO:0000259" key="1">
    <source>
        <dbReference type="Pfam" id="PF03372"/>
    </source>
</evidence>
<dbReference type="InterPro" id="IPR005135">
    <property type="entry name" value="Endo/exonuclease/phosphatase"/>
</dbReference>
<dbReference type="InterPro" id="IPR051916">
    <property type="entry name" value="GPI-anchor_lipid_remodeler"/>
</dbReference>
<accession>A0A6J6EUE2</accession>
<dbReference type="PANTHER" id="PTHR14859">
    <property type="entry name" value="CALCOFLUOR WHITE HYPERSENSITIVE PROTEIN PRECURSOR"/>
    <property type="match status" value="1"/>
</dbReference>
<proteinExistence type="predicted"/>
<reference evidence="2" key="1">
    <citation type="submission" date="2020-05" db="EMBL/GenBank/DDBJ databases">
        <authorList>
            <person name="Chiriac C."/>
            <person name="Salcher M."/>
            <person name="Ghai R."/>
            <person name="Kavagutti S V."/>
        </authorList>
    </citation>
    <scope>NUCLEOTIDE SEQUENCE</scope>
</reference>
<dbReference type="GO" id="GO:0006506">
    <property type="term" value="P:GPI anchor biosynthetic process"/>
    <property type="evidence" value="ECO:0007669"/>
    <property type="project" value="TreeGrafter"/>
</dbReference>
<gene>
    <name evidence="2" type="ORF">UFOPK1726_00856</name>
</gene>
<dbReference type="Gene3D" id="3.60.10.10">
    <property type="entry name" value="Endonuclease/exonuclease/phosphatase"/>
    <property type="match status" value="1"/>
</dbReference>
<sequence length="261" mass="28890">MHGINLQRPTTNGFPSIDPAELNEACAEITTDVLAVQELDQYQNRSGNLDQAALISAKTGLASYRFAPTVLGNPDQGKKGWQPAAGSDFDQENESCQPRYGIGLFTNYPVKNWYRLDLVGARITTPIAIPGENGKPRLIWINDEPRVVLAAELETQLGPIIAATTHLSFVPIRNLRQLRITLNWLAQFPQPKVLLGDLNLPARVIKYATSLRRTPTTPTFPIGNPKAQFDHILTTRDREISEVSTKQMLVGDHLMISATIN</sequence>
<evidence type="ECO:0000313" key="2">
    <source>
        <dbReference type="EMBL" id="CAB4580132.1"/>
    </source>
</evidence>
<dbReference type="AlphaFoldDB" id="A0A6J6EUE2"/>
<dbReference type="InterPro" id="IPR036691">
    <property type="entry name" value="Endo/exonu/phosph_ase_sf"/>
</dbReference>
<dbReference type="PANTHER" id="PTHR14859:SF15">
    <property type="entry name" value="ENDONUCLEASE_EXONUCLEASE_PHOSPHATASE DOMAIN-CONTAINING PROTEIN"/>
    <property type="match status" value="1"/>
</dbReference>